<keyword evidence="6 9" id="KW-0472">Membrane</keyword>
<dbReference type="PANTHER" id="PTHR48020">
    <property type="entry name" value="PROTON MYO-INOSITOL COTRANSPORTER"/>
    <property type="match status" value="1"/>
</dbReference>
<evidence type="ECO:0000256" key="3">
    <source>
        <dbReference type="ARBA" id="ARBA00022448"/>
    </source>
</evidence>
<name>A0A166VV69_9AGAM</name>
<dbReference type="SUPFAM" id="SSF103473">
    <property type="entry name" value="MFS general substrate transporter"/>
    <property type="match status" value="1"/>
</dbReference>
<feature type="region of interest" description="Disordered" evidence="8">
    <location>
        <begin position="619"/>
        <end position="654"/>
    </location>
</feature>
<evidence type="ECO:0000313" key="12">
    <source>
        <dbReference type="Proteomes" id="UP000076532"/>
    </source>
</evidence>
<dbReference type="GO" id="GO:0015791">
    <property type="term" value="P:polyol transmembrane transport"/>
    <property type="evidence" value="ECO:0007669"/>
    <property type="project" value="UniProtKB-ARBA"/>
</dbReference>
<dbReference type="InterPro" id="IPR005828">
    <property type="entry name" value="MFS_sugar_transport-like"/>
</dbReference>
<reference evidence="11 12" key="1">
    <citation type="journal article" date="2016" name="Mol. Biol. Evol.">
        <title>Comparative Genomics of Early-Diverging Mushroom-Forming Fungi Provides Insights into the Origins of Lignocellulose Decay Capabilities.</title>
        <authorList>
            <person name="Nagy L.G."/>
            <person name="Riley R."/>
            <person name="Tritt A."/>
            <person name="Adam C."/>
            <person name="Daum C."/>
            <person name="Floudas D."/>
            <person name="Sun H."/>
            <person name="Yadav J.S."/>
            <person name="Pangilinan J."/>
            <person name="Larsson K.H."/>
            <person name="Matsuura K."/>
            <person name="Barry K."/>
            <person name="Labutti K."/>
            <person name="Kuo R."/>
            <person name="Ohm R.A."/>
            <person name="Bhattacharya S.S."/>
            <person name="Shirouzu T."/>
            <person name="Yoshinaga Y."/>
            <person name="Martin F.M."/>
            <person name="Grigoriev I.V."/>
            <person name="Hibbett D.S."/>
        </authorList>
    </citation>
    <scope>NUCLEOTIDE SEQUENCE [LARGE SCALE GENOMIC DNA]</scope>
    <source>
        <strain evidence="11 12">CBS 109695</strain>
    </source>
</reference>
<feature type="transmembrane region" description="Helical" evidence="9">
    <location>
        <begin position="260"/>
        <end position="285"/>
    </location>
</feature>
<evidence type="ECO:0000256" key="7">
    <source>
        <dbReference type="ARBA" id="ARBA00049119"/>
    </source>
</evidence>
<dbReference type="PRINTS" id="PR00171">
    <property type="entry name" value="SUGRTRNSPORT"/>
</dbReference>
<protein>
    <recommendedName>
        <fullName evidence="10">Major facilitator superfamily (MFS) profile domain-containing protein</fullName>
    </recommendedName>
</protein>
<dbReference type="InterPro" id="IPR036259">
    <property type="entry name" value="MFS_trans_sf"/>
</dbReference>
<feature type="transmembrane region" description="Helical" evidence="9">
    <location>
        <begin position="517"/>
        <end position="536"/>
    </location>
</feature>
<dbReference type="OrthoDB" id="5290825at2759"/>
<dbReference type="STRING" id="436010.A0A166VV69"/>
<feature type="transmembrane region" description="Helical" evidence="9">
    <location>
        <begin position="419"/>
        <end position="439"/>
    </location>
</feature>
<proteinExistence type="inferred from homology"/>
<dbReference type="PROSITE" id="PS50850">
    <property type="entry name" value="MFS"/>
    <property type="match status" value="1"/>
</dbReference>
<evidence type="ECO:0000256" key="6">
    <source>
        <dbReference type="ARBA" id="ARBA00023136"/>
    </source>
</evidence>
<dbReference type="InterPro" id="IPR050814">
    <property type="entry name" value="Myo-inositol_Transporter"/>
</dbReference>
<dbReference type="InterPro" id="IPR020846">
    <property type="entry name" value="MFS_dom"/>
</dbReference>
<comment type="similarity">
    <text evidence="2">Belongs to the major facilitator superfamily. Sugar transporter (TC 2.A.1.1) family.</text>
</comment>
<evidence type="ECO:0000256" key="2">
    <source>
        <dbReference type="ARBA" id="ARBA00010992"/>
    </source>
</evidence>
<evidence type="ECO:0000313" key="11">
    <source>
        <dbReference type="EMBL" id="KZP33094.1"/>
    </source>
</evidence>
<dbReference type="AlphaFoldDB" id="A0A166VV69"/>
<dbReference type="EMBL" id="KV417483">
    <property type="protein sequence ID" value="KZP33094.1"/>
    <property type="molecule type" value="Genomic_DNA"/>
</dbReference>
<feature type="transmembrane region" description="Helical" evidence="9">
    <location>
        <begin position="548"/>
        <end position="567"/>
    </location>
</feature>
<dbReference type="Gene3D" id="1.20.1250.20">
    <property type="entry name" value="MFS general substrate transporter like domains"/>
    <property type="match status" value="1"/>
</dbReference>
<feature type="transmembrane region" description="Helical" evidence="9">
    <location>
        <begin position="172"/>
        <end position="191"/>
    </location>
</feature>
<dbReference type="FunFam" id="1.20.1250.20:FF:000100">
    <property type="entry name" value="MFS sugar transporter, putative"/>
    <property type="match status" value="1"/>
</dbReference>
<feature type="compositionally biased region" description="Basic and acidic residues" evidence="8">
    <location>
        <begin position="634"/>
        <end position="654"/>
    </location>
</feature>
<keyword evidence="4 9" id="KW-0812">Transmembrane</keyword>
<sequence>MSINEKDTSKPHHEAAHFEDAHHHEHPGNPQHGSHRSIPHDPKTDAELKLVTNANAKLANPLKGISRKQMLRDVDEFAQQHDLNDIVPELQKGALIAQDPASFESIDLLTEEDKVFLREEITHKWKQPGMLYYMVVMSSLAAAVQGMDEAVINGAQILYPSQFGIADSPNKIGLVNSAPYLCCAVIGCWLTDPLNKALGRKKTIFLTCAISFLTCIWSALTNNWWHLFIARFFLGFGIGPKSATVPVYSAECSPAAIRGALVMMWQMWTAFGIALGDLIDVAFYFVPSKPGTTGLNWRLMLGSAGIPALLVCCQVLWAPESPRWLIGKGRYNEAFRELTRLRRSRVQAARDLYYIHVLLVAEEEIKQGRNRIREMFTVRRNRNAMIASGIVMFGQQFCGVNVIAYYSSTVFVQAGLGQVSALLASFGFGAINFLFALPAVFTIDTFGRRNLLLFTFPWMAVCLLITGFSFWAPTQKGVVAGVSIGIYVYGMFYSPGEGPVPFTYSAEAFPLYVRDIGMSYATAITWLFNFVLSISFPSLLASFKPQGAFGFYAAWCIVLWFLILLFVPETKGKTLEELDQVFSVPTRTHAAYGLRQIPYGFRKWVLRQDVVAEDLYGDEDAVDGMDGGSSTGVEKGEKGGKGDPARREKVTDRV</sequence>
<dbReference type="Proteomes" id="UP000076532">
    <property type="component" value="Unassembled WGS sequence"/>
</dbReference>
<dbReference type="InterPro" id="IPR003663">
    <property type="entry name" value="Sugar/inositol_transpt"/>
</dbReference>
<comment type="catalytic activity">
    <reaction evidence="7">
        <text>myo-inositol(out) + H(+)(out) = myo-inositol(in) + H(+)(in)</text>
        <dbReference type="Rhea" id="RHEA:60364"/>
        <dbReference type="ChEBI" id="CHEBI:15378"/>
        <dbReference type="ChEBI" id="CHEBI:17268"/>
    </reaction>
</comment>
<evidence type="ECO:0000256" key="8">
    <source>
        <dbReference type="SAM" id="MobiDB-lite"/>
    </source>
</evidence>
<comment type="subcellular location">
    <subcellularLocation>
        <location evidence="1">Membrane</location>
        <topology evidence="1">Multi-pass membrane protein</topology>
    </subcellularLocation>
</comment>
<evidence type="ECO:0000256" key="4">
    <source>
        <dbReference type="ARBA" id="ARBA00022692"/>
    </source>
</evidence>
<evidence type="ECO:0000259" key="10">
    <source>
        <dbReference type="PROSITE" id="PS50850"/>
    </source>
</evidence>
<keyword evidence="5 9" id="KW-1133">Transmembrane helix</keyword>
<keyword evidence="3" id="KW-0813">Transport</keyword>
<dbReference type="GO" id="GO:0016020">
    <property type="term" value="C:membrane"/>
    <property type="evidence" value="ECO:0007669"/>
    <property type="project" value="UniProtKB-SubCell"/>
</dbReference>
<dbReference type="PANTHER" id="PTHR48020:SF25">
    <property type="entry name" value="SUGAR TRANSPORTER, PUTATIVE (AFU_ORTHOLOGUE AFUA_7G05830)-RELATED"/>
    <property type="match status" value="1"/>
</dbReference>
<feature type="transmembrane region" description="Helical" evidence="9">
    <location>
        <begin position="384"/>
        <end position="407"/>
    </location>
</feature>
<keyword evidence="12" id="KW-1185">Reference proteome</keyword>
<dbReference type="Pfam" id="PF00083">
    <property type="entry name" value="Sugar_tr"/>
    <property type="match status" value="1"/>
</dbReference>
<dbReference type="NCBIfam" id="TIGR00879">
    <property type="entry name" value="SP"/>
    <property type="match status" value="1"/>
</dbReference>
<accession>A0A166VV69</accession>
<feature type="transmembrane region" description="Helical" evidence="9">
    <location>
        <begin position="131"/>
        <end position="152"/>
    </location>
</feature>
<feature type="transmembrane region" description="Helical" evidence="9">
    <location>
        <begin position="478"/>
        <end position="496"/>
    </location>
</feature>
<organism evidence="11 12">
    <name type="scientific">Athelia psychrophila</name>
    <dbReference type="NCBI Taxonomy" id="1759441"/>
    <lineage>
        <taxon>Eukaryota</taxon>
        <taxon>Fungi</taxon>
        <taxon>Dikarya</taxon>
        <taxon>Basidiomycota</taxon>
        <taxon>Agaricomycotina</taxon>
        <taxon>Agaricomycetes</taxon>
        <taxon>Agaricomycetidae</taxon>
        <taxon>Atheliales</taxon>
        <taxon>Atheliaceae</taxon>
        <taxon>Athelia</taxon>
    </lineage>
</organism>
<dbReference type="GO" id="GO:0015798">
    <property type="term" value="P:myo-inositol transport"/>
    <property type="evidence" value="ECO:0007669"/>
    <property type="project" value="UniProtKB-ARBA"/>
</dbReference>
<feature type="transmembrane region" description="Helical" evidence="9">
    <location>
        <begin position="203"/>
        <end position="220"/>
    </location>
</feature>
<feature type="transmembrane region" description="Helical" evidence="9">
    <location>
        <begin position="451"/>
        <end position="472"/>
    </location>
</feature>
<gene>
    <name evidence="11" type="ORF">FIBSPDRAFT_847705</name>
</gene>
<dbReference type="GO" id="GO:0022857">
    <property type="term" value="F:transmembrane transporter activity"/>
    <property type="evidence" value="ECO:0007669"/>
    <property type="project" value="InterPro"/>
</dbReference>
<evidence type="ECO:0000256" key="5">
    <source>
        <dbReference type="ARBA" id="ARBA00022989"/>
    </source>
</evidence>
<feature type="region of interest" description="Disordered" evidence="8">
    <location>
        <begin position="22"/>
        <end position="42"/>
    </location>
</feature>
<evidence type="ECO:0000256" key="9">
    <source>
        <dbReference type="SAM" id="Phobius"/>
    </source>
</evidence>
<feature type="domain" description="Major facilitator superfamily (MFS) profile" evidence="10">
    <location>
        <begin position="134"/>
        <end position="571"/>
    </location>
</feature>
<evidence type="ECO:0000256" key="1">
    <source>
        <dbReference type="ARBA" id="ARBA00004141"/>
    </source>
</evidence>